<reference evidence="2 3" key="1">
    <citation type="submission" date="2023-02" db="EMBL/GenBank/DDBJ databases">
        <title>Devosia algicola sp. nov., isolated from the phycosphere of marine algae.</title>
        <authorList>
            <person name="Kim J.M."/>
            <person name="Lee J.K."/>
            <person name="Choi B.J."/>
            <person name="Bayburt H."/>
            <person name="Jeon C.O."/>
        </authorList>
    </citation>
    <scope>NUCLEOTIDE SEQUENCE [LARGE SCALE GENOMIC DNA]</scope>
    <source>
        <strain evidence="2 3">G20-9</strain>
    </source>
</reference>
<proteinExistence type="predicted"/>
<accession>A0ABY7YRG7</accession>
<dbReference type="InterPro" id="IPR011051">
    <property type="entry name" value="RmlC_Cupin_sf"/>
</dbReference>
<protein>
    <submittedName>
        <fullName evidence="2">Cupin domain-containing protein</fullName>
    </submittedName>
</protein>
<evidence type="ECO:0000259" key="1">
    <source>
        <dbReference type="Pfam" id="PF07883"/>
    </source>
</evidence>
<dbReference type="PANTHER" id="PTHR36156">
    <property type="entry name" value="SLR2101 PROTEIN"/>
    <property type="match status" value="1"/>
</dbReference>
<dbReference type="InterPro" id="IPR014710">
    <property type="entry name" value="RmlC-like_jellyroll"/>
</dbReference>
<dbReference type="RefSeq" id="WP_282220268.1">
    <property type="nucleotide sequence ID" value="NZ_CP118246.1"/>
</dbReference>
<dbReference type="SUPFAM" id="SSF51182">
    <property type="entry name" value="RmlC-like cupins"/>
    <property type="match status" value="1"/>
</dbReference>
<dbReference type="CDD" id="cd02231">
    <property type="entry name" value="cupin_BLL6423-like"/>
    <property type="match status" value="1"/>
</dbReference>
<gene>
    <name evidence="2" type="ORF">PSQ19_07570</name>
</gene>
<feature type="domain" description="Cupin type-2" evidence="1">
    <location>
        <begin position="80"/>
        <end position="138"/>
    </location>
</feature>
<dbReference type="Proteomes" id="UP001220530">
    <property type="component" value="Chromosome"/>
</dbReference>
<dbReference type="InterPro" id="IPR047142">
    <property type="entry name" value="OryJ/VirC-like"/>
</dbReference>
<organism evidence="2 3">
    <name type="scientific">Devosia algicola</name>
    <dbReference type="NCBI Taxonomy" id="3026418"/>
    <lineage>
        <taxon>Bacteria</taxon>
        <taxon>Pseudomonadati</taxon>
        <taxon>Pseudomonadota</taxon>
        <taxon>Alphaproteobacteria</taxon>
        <taxon>Hyphomicrobiales</taxon>
        <taxon>Devosiaceae</taxon>
        <taxon>Devosia</taxon>
    </lineage>
</organism>
<dbReference type="Gene3D" id="2.60.120.10">
    <property type="entry name" value="Jelly Rolls"/>
    <property type="match status" value="1"/>
</dbReference>
<sequence>MTSPGADWCFMSLWETTGPLAQLGGTEDAGAGPVKHHPPVGGSRFRIVEFMPDQVQRPDLSAADFEIIQATQHVIEDAADPGMHRNDTVDYNIILSGEIHAVLETGAVLLKAGDVLIQRGTTHTWHNRSDKPCVFASIMVSAEPLPAPNKG</sequence>
<dbReference type="InterPro" id="IPR013096">
    <property type="entry name" value="Cupin_2"/>
</dbReference>
<dbReference type="EMBL" id="CP118246">
    <property type="protein sequence ID" value="WDR03881.1"/>
    <property type="molecule type" value="Genomic_DNA"/>
</dbReference>
<name>A0ABY7YRG7_9HYPH</name>
<keyword evidence="3" id="KW-1185">Reference proteome</keyword>
<dbReference type="Pfam" id="PF07883">
    <property type="entry name" value="Cupin_2"/>
    <property type="match status" value="1"/>
</dbReference>
<evidence type="ECO:0000313" key="3">
    <source>
        <dbReference type="Proteomes" id="UP001220530"/>
    </source>
</evidence>
<evidence type="ECO:0000313" key="2">
    <source>
        <dbReference type="EMBL" id="WDR03881.1"/>
    </source>
</evidence>
<dbReference type="PANTHER" id="PTHR36156:SF2">
    <property type="entry name" value="CUPIN TYPE-2 DOMAIN-CONTAINING PROTEIN"/>
    <property type="match status" value="1"/>
</dbReference>